<proteinExistence type="predicted"/>
<evidence type="ECO:0000313" key="2">
    <source>
        <dbReference type="Proteomes" id="UP000613580"/>
    </source>
</evidence>
<accession>A0A8H6TQM5</accession>
<gene>
    <name evidence="1" type="ORF">HMN09_00189800</name>
</gene>
<dbReference type="EMBL" id="JACAZE010000002">
    <property type="protein sequence ID" value="KAF7321026.1"/>
    <property type="molecule type" value="Genomic_DNA"/>
</dbReference>
<evidence type="ECO:0000313" key="1">
    <source>
        <dbReference type="EMBL" id="KAF7321026.1"/>
    </source>
</evidence>
<comment type="caution">
    <text evidence="1">The sequence shown here is derived from an EMBL/GenBank/DDBJ whole genome shotgun (WGS) entry which is preliminary data.</text>
</comment>
<reference evidence="1" key="1">
    <citation type="submission" date="2020-05" db="EMBL/GenBank/DDBJ databases">
        <title>Mycena genomes resolve the evolution of fungal bioluminescence.</title>
        <authorList>
            <person name="Tsai I.J."/>
        </authorList>
    </citation>
    <scope>NUCLEOTIDE SEQUENCE</scope>
    <source>
        <strain evidence="1">110903Hualien_Pintung</strain>
    </source>
</reference>
<protein>
    <submittedName>
        <fullName evidence="1">Uncharacterized protein</fullName>
    </submittedName>
</protein>
<name>A0A8H6TQM5_MYCCL</name>
<dbReference type="Proteomes" id="UP000613580">
    <property type="component" value="Unassembled WGS sequence"/>
</dbReference>
<organism evidence="1 2">
    <name type="scientific">Mycena chlorophos</name>
    <name type="common">Agaric fungus</name>
    <name type="synonym">Agaricus chlorophos</name>
    <dbReference type="NCBI Taxonomy" id="658473"/>
    <lineage>
        <taxon>Eukaryota</taxon>
        <taxon>Fungi</taxon>
        <taxon>Dikarya</taxon>
        <taxon>Basidiomycota</taxon>
        <taxon>Agaricomycotina</taxon>
        <taxon>Agaricomycetes</taxon>
        <taxon>Agaricomycetidae</taxon>
        <taxon>Agaricales</taxon>
        <taxon>Marasmiineae</taxon>
        <taxon>Mycenaceae</taxon>
        <taxon>Mycena</taxon>
    </lineage>
</organism>
<dbReference type="AlphaFoldDB" id="A0A8H6TQM5"/>
<sequence>MSPPLSPAEIAVYAALARLKAAQPCPNFESLPGHTDHWRCEIGDAFTLYRCNGEAGKLAKELMKYGQITSLNQLSESGEEGATVWYVQTLQNNFKRVVGSLAVLDSQLPRQPSDFITSIATDVLVDALRRSFEARNLMVVRKNTTTQSAIPTGPTVTAYRVENFVLTESRDPEAPGLADTVLFTRCAASTGNTKRGYRPCGALLAVGNAGANGAEPVNCPRDYLHLKN</sequence>
<keyword evidence="2" id="KW-1185">Reference proteome</keyword>